<name>A0ABT7H1Z6_9ACTN</name>
<comment type="caution">
    <text evidence="1">The sequence shown here is derived from an EMBL/GenBank/DDBJ whole genome shotgun (WGS) entry which is preliminary data.</text>
</comment>
<proteinExistence type="predicted"/>
<reference evidence="1 2" key="1">
    <citation type="submission" date="2023-05" db="EMBL/GenBank/DDBJ databases">
        <title>Sequencing and Assembly of Streptomyces sp. NP73.</title>
        <authorList>
            <person name="Konwar A.N."/>
            <person name="Saikia K."/>
            <person name="Thakur D."/>
        </authorList>
    </citation>
    <scope>NUCLEOTIDE SEQUENCE [LARGE SCALE GENOMIC DNA]</scope>
    <source>
        <strain evidence="1 2">NP73</strain>
    </source>
</reference>
<dbReference type="Proteomes" id="UP001223390">
    <property type="component" value="Unassembled WGS sequence"/>
</dbReference>
<organism evidence="1 2">
    <name type="scientific">Streptomyces katrae</name>
    <dbReference type="NCBI Taxonomy" id="68223"/>
    <lineage>
        <taxon>Bacteria</taxon>
        <taxon>Bacillati</taxon>
        <taxon>Actinomycetota</taxon>
        <taxon>Actinomycetes</taxon>
        <taxon>Kitasatosporales</taxon>
        <taxon>Streptomycetaceae</taxon>
        <taxon>Streptomyces</taxon>
    </lineage>
</organism>
<dbReference type="EMBL" id="JASITI010000044">
    <property type="protein sequence ID" value="MDK9499484.1"/>
    <property type="molecule type" value="Genomic_DNA"/>
</dbReference>
<evidence type="ECO:0000313" key="2">
    <source>
        <dbReference type="Proteomes" id="UP001223390"/>
    </source>
</evidence>
<sequence length="136" mass="14357">MTLKEGRRVTLAADIGLADALAAADGSGAPPVPVAGFLALAAGTAGTVERVDRVERRESHGVREYARLKSLFDSFGHAMPEGSRRQLEEQLAALEPEWTAHQELGPGVTVRVRFDNGFVLDGTPADLFADAGGDLC</sequence>
<accession>A0ABT7H1Z6</accession>
<protein>
    <submittedName>
        <fullName evidence="1">Uncharacterized protein</fullName>
    </submittedName>
</protein>
<keyword evidence="2" id="KW-1185">Reference proteome</keyword>
<dbReference type="RefSeq" id="WP_285345356.1">
    <property type="nucleotide sequence ID" value="NZ_JASITI010000044.1"/>
</dbReference>
<gene>
    <name evidence="1" type="ORF">QEZ40_004908</name>
</gene>
<evidence type="ECO:0000313" key="1">
    <source>
        <dbReference type="EMBL" id="MDK9499484.1"/>
    </source>
</evidence>